<feature type="transmembrane region" description="Helical" evidence="1">
    <location>
        <begin position="101"/>
        <end position="122"/>
    </location>
</feature>
<dbReference type="AlphaFoldDB" id="A0A9X1SZS2"/>
<keyword evidence="3" id="KW-1185">Reference proteome</keyword>
<accession>A0A9X1SZS2</accession>
<evidence type="ECO:0000313" key="3">
    <source>
        <dbReference type="Proteomes" id="UP001138997"/>
    </source>
</evidence>
<feature type="transmembrane region" description="Helical" evidence="1">
    <location>
        <begin position="181"/>
        <end position="203"/>
    </location>
</feature>
<proteinExistence type="predicted"/>
<evidence type="ECO:0000256" key="1">
    <source>
        <dbReference type="SAM" id="Phobius"/>
    </source>
</evidence>
<comment type="caution">
    <text evidence="2">The sequence shown here is derived from an EMBL/GenBank/DDBJ whole genome shotgun (WGS) entry which is preliminary data.</text>
</comment>
<evidence type="ECO:0000313" key="2">
    <source>
        <dbReference type="EMBL" id="MCD5312193.1"/>
    </source>
</evidence>
<organism evidence="2 3">
    <name type="scientific">Kineosporia babensis</name>
    <dbReference type="NCBI Taxonomy" id="499548"/>
    <lineage>
        <taxon>Bacteria</taxon>
        <taxon>Bacillati</taxon>
        <taxon>Actinomycetota</taxon>
        <taxon>Actinomycetes</taxon>
        <taxon>Kineosporiales</taxon>
        <taxon>Kineosporiaceae</taxon>
        <taxon>Kineosporia</taxon>
    </lineage>
</organism>
<sequence>MRIGSFVIDRDPVYVGTRTLRVISAGLLLLGVVALGFAAVQLVRSFVVSPAPLKLPVALVEGASVEEAFEHRLQTAYAQTRVTANGDGMFLTTNDPTRTEMVLGAAGEVLLAVAIGTSALLLRPLLASIADGRPFAPGNARRLAHVALITTAAAVLVPLIPRVATMQVLDRLELVEEGSPFLFGMTFSLTPVILFPLVLLVLAEAFRQGEKLHRDVEGLV</sequence>
<protein>
    <submittedName>
        <fullName evidence="2">DUF2975 domain-containing protein</fullName>
    </submittedName>
</protein>
<dbReference type="InterPro" id="IPR021354">
    <property type="entry name" value="DUF2975"/>
</dbReference>
<name>A0A9X1SZS2_9ACTN</name>
<feature type="transmembrane region" description="Helical" evidence="1">
    <location>
        <begin position="20"/>
        <end position="43"/>
    </location>
</feature>
<dbReference type="Proteomes" id="UP001138997">
    <property type="component" value="Unassembled WGS sequence"/>
</dbReference>
<reference evidence="2" key="1">
    <citation type="submission" date="2021-11" db="EMBL/GenBank/DDBJ databases">
        <title>Streptomyces corallinus and Kineosporia corallina sp. nov., two new coral-derived marine actinobacteria.</title>
        <authorList>
            <person name="Buangrab K."/>
            <person name="Sutthacheep M."/>
            <person name="Yeemin T."/>
            <person name="Harunari E."/>
            <person name="Igarashi Y."/>
            <person name="Sripreechasak P."/>
            <person name="Kanchanasin P."/>
            <person name="Tanasupawat S."/>
            <person name="Phongsopitanun W."/>
        </authorList>
    </citation>
    <scope>NUCLEOTIDE SEQUENCE</scope>
    <source>
        <strain evidence="2">JCM 31032</strain>
    </source>
</reference>
<dbReference type="Pfam" id="PF11188">
    <property type="entry name" value="DUF2975"/>
    <property type="match status" value="1"/>
</dbReference>
<keyword evidence="1" id="KW-0812">Transmembrane</keyword>
<dbReference type="RefSeq" id="WP_231442152.1">
    <property type="nucleotide sequence ID" value="NZ_JAJOMB010000007.1"/>
</dbReference>
<dbReference type="EMBL" id="JAJOMB010000007">
    <property type="protein sequence ID" value="MCD5312193.1"/>
    <property type="molecule type" value="Genomic_DNA"/>
</dbReference>
<keyword evidence="1" id="KW-0472">Membrane</keyword>
<feature type="transmembrane region" description="Helical" evidence="1">
    <location>
        <begin position="143"/>
        <end position="161"/>
    </location>
</feature>
<gene>
    <name evidence="2" type="ORF">LR394_14895</name>
</gene>
<keyword evidence="1" id="KW-1133">Transmembrane helix</keyword>